<evidence type="ECO:0000256" key="1">
    <source>
        <dbReference type="SAM" id="Phobius"/>
    </source>
</evidence>
<evidence type="ECO:0000313" key="2">
    <source>
        <dbReference type="Proteomes" id="UP001652628"/>
    </source>
</evidence>
<keyword evidence="2" id="KW-1185">Reference proteome</keyword>
<sequence length="241" mass="26970">MADESGITTSMTRFVGCTLLILAICLLVATPQWMVMCLFAKDAMAYTLTCFFLSFVVLAFIHMIETLKYSRPWNYIAIAVCYELLTLGGASFLMEWNLICTIIVLAAGLLLLVIVLLASGLLIWSGFYANPFKMAVVGVMGFVLAFCIEVMDVLMHWFFWQDVAIGVFIASVIVITISHVLITYNNFELLVRDDALLVAIVLYIAYLLFLVGGRISVFYVTENAYHFATTTTESIEEDYSD</sequence>
<keyword evidence="1" id="KW-0472">Membrane</keyword>
<reference evidence="3" key="1">
    <citation type="submission" date="2025-08" db="UniProtKB">
        <authorList>
            <consortium name="RefSeq"/>
        </authorList>
    </citation>
    <scope>IDENTIFICATION</scope>
</reference>
<keyword evidence="1" id="KW-0812">Transmembrane</keyword>
<evidence type="ECO:0000313" key="3">
    <source>
        <dbReference type="RefSeq" id="XP_016942135.3"/>
    </source>
</evidence>
<feature type="transmembrane region" description="Helical" evidence="1">
    <location>
        <begin position="165"/>
        <end position="184"/>
    </location>
</feature>
<keyword evidence="1" id="KW-1133">Transmembrane helix</keyword>
<proteinExistence type="predicted"/>
<gene>
    <name evidence="3" type="primary">LOC108019033</name>
</gene>
<dbReference type="Proteomes" id="UP001652628">
    <property type="component" value="Chromosome 2L"/>
</dbReference>
<name>A0AB39ZSL5_DROSZ</name>
<dbReference type="RefSeq" id="XP_016942135.3">
    <property type="nucleotide sequence ID" value="XM_017086646.4"/>
</dbReference>
<accession>A0AB39ZSL5</accession>
<protein>
    <submittedName>
        <fullName evidence="3">Uncharacterized protein</fullName>
    </submittedName>
</protein>
<dbReference type="GeneID" id="108019033"/>
<dbReference type="AlphaFoldDB" id="A0AB39ZSL5"/>
<feature type="transmembrane region" description="Helical" evidence="1">
    <location>
        <begin position="73"/>
        <end position="90"/>
    </location>
</feature>
<feature type="transmembrane region" description="Helical" evidence="1">
    <location>
        <begin position="196"/>
        <end position="220"/>
    </location>
</feature>
<feature type="transmembrane region" description="Helical" evidence="1">
    <location>
        <begin position="96"/>
        <end position="124"/>
    </location>
</feature>
<organism evidence="2 3">
    <name type="scientific">Drosophila suzukii</name>
    <name type="common">Spotted-wing drosophila fruit fly</name>
    <dbReference type="NCBI Taxonomy" id="28584"/>
    <lineage>
        <taxon>Eukaryota</taxon>
        <taxon>Metazoa</taxon>
        <taxon>Ecdysozoa</taxon>
        <taxon>Arthropoda</taxon>
        <taxon>Hexapoda</taxon>
        <taxon>Insecta</taxon>
        <taxon>Pterygota</taxon>
        <taxon>Neoptera</taxon>
        <taxon>Endopterygota</taxon>
        <taxon>Diptera</taxon>
        <taxon>Brachycera</taxon>
        <taxon>Muscomorpha</taxon>
        <taxon>Ephydroidea</taxon>
        <taxon>Drosophilidae</taxon>
        <taxon>Drosophila</taxon>
        <taxon>Sophophora</taxon>
    </lineage>
</organism>
<feature type="transmembrane region" description="Helical" evidence="1">
    <location>
        <begin position="136"/>
        <end position="159"/>
    </location>
</feature>
<feature type="transmembrane region" description="Helical" evidence="1">
    <location>
        <begin position="43"/>
        <end position="61"/>
    </location>
</feature>
<feature type="transmembrane region" description="Helical" evidence="1">
    <location>
        <begin position="12"/>
        <end position="31"/>
    </location>
</feature>